<evidence type="ECO:0000259" key="2">
    <source>
        <dbReference type="Pfam" id="PF17389"/>
    </source>
</evidence>
<dbReference type="PANTHER" id="PTHR34987:SF5">
    <property type="entry name" value="ALPHA-RHAMNOSIDASE"/>
    <property type="match status" value="1"/>
</dbReference>
<organism evidence="4 5">
    <name type="scientific">Clonostachys byssicola</name>
    <dbReference type="NCBI Taxonomy" id="160290"/>
    <lineage>
        <taxon>Eukaryota</taxon>
        <taxon>Fungi</taxon>
        <taxon>Dikarya</taxon>
        <taxon>Ascomycota</taxon>
        <taxon>Pezizomycotina</taxon>
        <taxon>Sordariomycetes</taxon>
        <taxon>Hypocreomycetidae</taxon>
        <taxon>Hypocreales</taxon>
        <taxon>Bionectriaceae</taxon>
        <taxon>Clonostachys</taxon>
    </lineage>
</organism>
<proteinExistence type="predicted"/>
<dbReference type="Pfam" id="PF17389">
    <property type="entry name" value="Bac_rhamnosid6H"/>
    <property type="match status" value="1"/>
</dbReference>
<dbReference type="GO" id="GO:0003824">
    <property type="term" value="F:catalytic activity"/>
    <property type="evidence" value="ECO:0007669"/>
    <property type="project" value="UniProtKB-ARBA"/>
</dbReference>
<evidence type="ECO:0008006" key="6">
    <source>
        <dbReference type="Google" id="ProtNLM"/>
    </source>
</evidence>
<feature type="chain" id="PRO_5040218732" description="Alpha-L-rhamnosidase" evidence="1">
    <location>
        <begin position="21"/>
        <end position="709"/>
    </location>
</feature>
<feature type="domain" description="Alpha-L-rhamnosidase C-terminal" evidence="3">
    <location>
        <begin position="607"/>
        <end position="682"/>
    </location>
</feature>
<dbReference type="SUPFAM" id="SSF48208">
    <property type="entry name" value="Six-hairpin glycosidases"/>
    <property type="match status" value="1"/>
</dbReference>
<dbReference type="AlphaFoldDB" id="A0A9N9UMB6"/>
<reference evidence="5" key="1">
    <citation type="submission" date="2019-06" db="EMBL/GenBank/DDBJ databases">
        <authorList>
            <person name="Broberg M."/>
        </authorList>
    </citation>
    <scope>NUCLEOTIDE SEQUENCE [LARGE SCALE GENOMIC DNA]</scope>
</reference>
<dbReference type="PANTHER" id="PTHR34987">
    <property type="entry name" value="C, PUTATIVE (AFU_ORTHOLOGUE AFUA_3G02880)-RELATED"/>
    <property type="match status" value="1"/>
</dbReference>
<evidence type="ECO:0000259" key="3">
    <source>
        <dbReference type="Pfam" id="PF17390"/>
    </source>
</evidence>
<dbReference type="Gene3D" id="1.50.10.10">
    <property type="match status" value="1"/>
</dbReference>
<accession>A0A9N9UMB6</accession>
<protein>
    <recommendedName>
        <fullName evidence="6">Alpha-L-rhamnosidase</fullName>
    </recommendedName>
</protein>
<evidence type="ECO:0000313" key="4">
    <source>
        <dbReference type="EMBL" id="CAG9992149.1"/>
    </source>
</evidence>
<evidence type="ECO:0000313" key="5">
    <source>
        <dbReference type="Proteomes" id="UP000754883"/>
    </source>
</evidence>
<dbReference type="OrthoDB" id="10036721at2759"/>
<dbReference type="InterPro" id="IPR035398">
    <property type="entry name" value="Bac_rhamnosid_C"/>
</dbReference>
<dbReference type="Pfam" id="PF17390">
    <property type="entry name" value="Bac_rhamnosid_C"/>
    <property type="match status" value="1"/>
</dbReference>
<feature type="domain" description="Alpha-L-rhamnosidase six-hairpin glycosidase" evidence="2">
    <location>
        <begin position="293"/>
        <end position="489"/>
    </location>
</feature>
<comment type="caution">
    <text evidence="4">The sequence shown here is derived from an EMBL/GenBank/DDBJ whole genome shotgun (WGS) entry which is preliminary data.</text>
</comment>
<sequence length="709" mass="77283">MVNKTWFSILSLASVTVCQSSTDPWSDTNWHKYVRSPGSSDVKPVRILAEKTAGNVTNPEGLLDGSQTTVFTRSQAEEEAPSVVIDFGLNVVGLLRIHIEGSSSSSDSLPGLRLAFSETEDALSDNKSDYTRSYRGIYDEDILTDGTDQVYPSCTPATQKPTLIAVNLQIAVKNEKYTWTNTLGCEHGRQVCADGLHGFRYVKIWLDALESDSPYTSSTGSVSISLVDLEWSGYLGPPESFAGWFECSDPDISQWWFDGVYTVETNIDLFLKNETEPRDAFSPTLDGKWVLLDGAKRDRDPYVGDLAIAALTLYLSHDFPEASFNVLEDLAIHQRDDGWIPPASIADLVLYTGNTSYAEHYWDVLKKTLDEFYPAHTNNDLGLLDKSASIGYGDYAFLPRSGPITYYNALYIHALNHAAQLATELGHNDDASRWTERAKPMGGNLIARNFDVSTGAFFDGGPCPNEPAGSICNVHAQDGNSIAILAGVTNDTLSTAILDYWANATALPYGNAFYDSSVLGPGDRFDERVYALTSYFELTARFTTPGSENSAYDELRRLYGWMATHDPGVTQWEGIGPGGISYQGPFMSYSHGWSTGIVPLMSNYVLGVKPTASGFSSWSICPVVKGELSWAKGVVPTGNGESIKVSWEKSGTETIDSLALEVEVPDGTGGSICLPDIGRDINSVVLNGEALPINEVIKVSGGRYSITFQ</sequence>
<reference evidence="4 5" key="2">
    <citation type="submission" date="2021-10" db="EMBL/GenBank/DDBJ databases">
        <authorList>
            <person name="Piombo E."/>
        </authorList>
    </citation>
    <scope>NUCLEOTIDE SEQUENCE [LARGE SCALE GENOMIC DNA]</scope>
</reference>
<dbReference type="InterPro" id="IPR012341">
    <property type="entry name" value="6hp_glycosidase-like_sf"/>
</dbReference>
<name>A0A9N9UMB6_9HYPO</name>
<dbReference type="InterPro" id="IPR035396">
    <property type="entry name" value="Bac_rhamnosid6H"/>
</dbReference>
<dbReference type="Proteomes" id="UP000754883">
    <property type="component" value="Unassembled WGS sequence"/>
</dbReference>
<dbReference type="EMBL" id="CABFNO020001481">
    <property type="protein sequence ID" value="CAG9992149.1"/>
    <property type="molecule type" value="Genomic_DNA"/>
</dbReference>
<dbReference type="Gene3D" id="2.60.420.10">
    <property type="entry name" value="Maltose phosphorylase, domain 3"/>
    <property type="match status" value="1"/>
</dbReference>
<gene>
    <name evidence="4" type="ORF">CBYS24578_00015069</name>
</gene>
<feature type="signal peptide" evidence="1">
    <location>
        <begin position="1"/>
        <end position="20"/>
    </location>
</feature>
<keyword evidence="5" id="KW-1185">Reference proteome</keyword>
<dbReference type="InterPro" id="IPR008928">
    <property type="entry name" value="6-hairpin_glycosidase_sf"/>
</dbReference>
<keyword evidence="1" id="KW-0732">Signal</keyword>
<evidence type="ECO:0000256" key="1">
    <source>
        <dbReference type="SAM" id="SignalP"/>
    </source>
</evidence>
<dbReference type="GO" id="GO:0005975">
    <property type="term" value="P:carbohydrate metabolic process"/>
    <property type="evidence" value="ECO:0007669"/>
    <property type="project" value="InterPro"/>
</dbReference>